<dbReference type="PANTHER" id="PTHR42929">
    <property type="entry name" value="INNER MEMBRANE ABC TRANSPORTER PERMEASE PROTEIN YDCU-RELATED-RELATED"/>
    <property type="match status" value="1"/>
</dbReference>
<feature type="transmembrane region" description="Helical" evidence="8">
    <location>
        <begin position="54"/>
        <end position="74"/>
    </location>
</feature>
<evidence type="ECO:0000256" key="7">
    <source>
        <dbReference type="ARBA" id="ARBA00023136"/>
    </source>
</evidence>
<evidence type="ECO:0000256" key="6">
    <source>
        <dbReference type="ARBA" id="ARBA00022989"/>
    </source>
</evidence>
<protein>
    <submittedName>
        <fullName evidence="10">Spermidine/putrescine ABC transporter permease</fullName>
    </submittedName>
</protein>
<evidence type="ECO:0000256" key="4">
    <source>
        <dbReference type="ARBA" id="ARBA00022475"/>
    </source>
</evidence>
<feature type="transmembrane region" description="Helical" evidence="8">
    <location>
        <begin position="140"/>
        <end position="162"/>
    </location>
</feature>
<dbReference type="CDD" id="cd06261">
    <property type="entry name" value="TM_PBP2"/>
    <property type="match status" value="1"/>
</dbReference>
<evidence type="ECO:0000313" key="10">
    <source>
        <dbReference type="EMBL" id="QEX14988.1"/>
    </source>
</evidence>
<dbReference type="RefSeq" id="WP_151175488.1">
    <property type="nucleotide sequence ID" value="NZ_CP042906.1"/>
</dbReference>
<dbReference type="Gene3D" id="1.10.3720.10">
    <property type="entry name" value="MetI-like"/>
    <property type="match status" value="1"/>
</dbReference>
<sequence>MIWGVGVLVPMAGVLLFSFIRAHAEGISFAFTLDAYREIFSTGRWEVTARTIRIAATVTSILLVISFPFALWLAKGLRSTLLKLIIWTLLTAPFFLSDTARTVVWRPVLGLMGPINSSLMQLGVIDGPITWLLFSEPAVHFGLLGPFLPNMVWPIFLSITLIDDDLLEASKDIGASHWQTLRHVILPLAMPGILAGVIFTFVPMLGDDVVAKIIGGQKVVMLGGAMLDLITALNYSVAAAMSAFVILIVAVLQLLFIWIVRRVGGGAAMVEGLRR</sequence>
<gene>
    <name evidence="10" type="ORF">FRZ44_02680</name>
</gene>
<proteinExistence type="inferred from homology"/>
<evidence type="ECO:0000256" key="2">
    <source>
        <dbReference type="ARBA" id="ARBA00007069"/>
    </source>
</evidence>
<feature type="transmembrane region" description="Helical" evidence="8">
    <location>
        <begin position="108"/>
        <end position="134"/>
    </location>
</feature>
<dbReference type="InterPro" id="IPR000515">
    <property type="entry name" value="MetI-like"/>
</dbReference>
<dbReference type="Pfam" id="PF00528">
    <property type="entry name" value="BPD_transp_1"/>
    <property type="match status" value="1"/>
</dbReference>
<keyword evidence="11" id="KW-1185">Reference proteome</keyword>
<feature type="transmembrane region" description="Helical" evidence="8">
    <location>
        <begin position="183"/>
        <end position="202"/>
    </location>
</feature>
<keyword evidence="4" id="KW-1003">Cell membrane</keyword>
<dbReference type="PROSITE" id="PS50928">
    <property type="entry name" value="ABC_TM1"/>
    <property type="match status" value="1"/>
</dbReference>
<dbReference type="GO" id="GO:0005886">
    <property type="term" value="C:plasma membrane"/>
    <property type="evidence" value="ECO:0007669"/>
    <property type="project" value="UniProtKB-SubCell"/>
</dbReference>
<dbReference type="Proteomes" id="UP000326202">
    <property type="component" value="Chromosome"/>
</dbReference>
<dbReference type="KEGG" id="htq:FRZ44_02680"/>
<organism evidence="10 11">
    <name type="scientific">Hypericibacter terrae</name>
    <dbReference type="NCBI Taxonomy" id="2602015"/>
    <lineage>
        <taxon>Bacteria</taxon>
        <taxon>Pseudomonadati</taxon>
        <taxon>Pseudomonadota</taxon>
        <taxon>Alphaproteobacteria</taxon>
        <taxon>Rhodospirillales</taxon>
        <taxon>Dongiaceae</taxon>
        <taxon>Hypericibacter</taxon>
    </lineage>
</organism>
<accession>A0A5J6MCE6</accession>
<evidence type="ECO:0000256" key="1">
    <source>
        <dbReference type="ARBA" id="ARBA00004651"/>
    </source>
</evidence>
<feature type="transmembrane region" description="Helical" evidence="8">
    <location>
        <begin position="12"/>
        <end position="33"/>
    </location>
</feature>
<feature type="transmembrane region" description="Helical" evidence="8">
    <location>
        <begin position="235"/>
        <end position="260"/>
    </location>
</feature>
<evidence type="ECO:0000259" key="9">
    <source>
        <dbReference type="PROSITE" id="PS50928"/>
    </source>
</evidence>
<keyword evidence="7 8" id="KW-0472">Membrane</keyword>
<comment type="subcellular location">
    <subcellularLocation>
        <location evidence="1 8">Cell membrane</location>
        <topology evidence="1 8">Multi-pass membrane protein</topology>
    </subcellularLocation>
</comment>
<name>A0A5J6MCE6_9PROT</name>
<dbReference type="SUPFAM" id="SSF161098">
    <property type="entry name" value="MetI-like"/>
    <property type="match status" value="1"/>
</dbReference>
<dbReference type="InterPro" id="IPR035906">
    <property type="entry name" value="MetI-like_sf"/>
</dbReference>
<evidence type="ECO:0000256" key="8">
    <source>
        <dbReference type="RuleBase" id="RU363032"/>
    </source>
</evidence>
<dbReference type="AlphaFoldDB" id="A0A5J6MCE6"/>
<dbReference type="PANTHER" id="PTHR42929:SF1">
    <property type="entry name" value="INNER MEMBRANE ABC TRANSPORTER PERMEASE PROTEIN YDCU-RELATED"/>
    <property type="match status" value="1"/>
</dbReference>
<evidence type="ECO:0000256" key="3">
    <source>
        <dbReference type="ARBA" id="ARBA00022448"/>
    </source>
</evidence>
<keyword evidence="3 8" id="KW-0813">Transport</keyword>
<dbReference type="EMBL" id="CP042906">
    <property type="protein sequence ID" value="QEX14988.1"/>
    <property type="molecule type" value="Genomic_DNA"/>
</dbReference>
<feature type="domain" description="ABC transmembrane type-1" evidence="9">
    <location>
        <begin position="48"/>
        <end position="256"/>
    </location>
</feature>
<reference evidence="10 11" key="1">
    <citation type="submission" date="2019-08" db="EMBL/GenBank/DDBJ databases">
        <title>Hyperibacter terrae gen. nov., sp. nov. and Hyperibacter viscosus sp. nov., two new members in the family Rhodospirillaceae isolated from the rhizosphere of Hypericum perforatum.</title>
        <authorList>
            <person name="Noviana Z."/>
        </authorList>
    </citation>
    <scope>NUCLEOTIDE SEQUENCE [LARGE SCALE GENOMIC DNA]</scope>
    <source>
        <strain evidence="10 11">R5913</strain>
    </source>
</reference>
<keyword evidence="5 8" id="KW-0812">Transmembrane</keyword>
<keyword evidence="6 8" id="KW-1133">Transmembrane helix</keyword>
<evidence type="ECO:0000256" key="5">
    <source>
        <dbReference type="ARBA" id="ARBA00022692"/>
    </source>
</evidence>
<dbReference type="GO" id="GO:0055085">
    <property type="term" value="P:transmembrane transport"/>
    <property type="evidence" value="ECO:0007669"/>
    <property type="project" value="InterPro"/>
</dbReference>
<evidence type="ECO:0000313" key="11">
    <source>
        <dbReference type="Proteomes" id="UP000326202"/>
    </source>
</evidence>
<dbReference type="OrthoDB" id="7915284at2"/>
<comment type="similarity">
    <text evidence="2">Belongs to the binding-protein-dependent transport system permease family. CysTW subfamily.</text>
</comment>